<feature type="transmembrane region" description="Helical" evidence="7">
    <location>
        <begin position="51"/>
        <end position="71"/>
    </location>
</feature>
<organism evidence="8 9">
    <name type="scientific">Oligella urethralis DNF00040</name>
    <dbReference type="NCBI Taxonomy" id="1401065"/>
    <lineage>
        <taxon>Bacteria</taxon>
        <taxon>Pseudomonadati</taxon>
        <taxon>Pseudomonadota</taxon>
        <taxon>Betaproteobacteria</taxon>
        <taxon>Burkholderiales</taxon>
        <taxon>Alcaligenaceae</taxon>
        <taxon>Oligella</taxon>
    </lineage>
</organism>
<dbReference type="GO" id="GO:0005886">
    <property type="term" value="C:plasma membrane"/>
    <property type="evidence" value="ECO:0007669"/>
    <property type="project" value="TreeGrafter"/>
</dbReference>
<feature type="transmembrane region" description="Helical" evidence="7">
    <location>
        <begin position="138"/>
        <end position="161"/>
    </location>
</feature>
<evidence type="ECO:0000313" key="8">
    <source>
        <dbReference type="EMBL" id="KGF30336.1"/>
    </source>
</evidence>
<dbReference type="InterPro" id="IPR044644">
    <property type="entry name" value="DinF-like"/>
</dbReference>
<dbReference type="AlphaFoldDB" id="A0A095Z7P5"/>
<feature type="transmembrane region" description="Helical" evidence="7">
    <location>
        <begin position="91"/>
        <end position="112"/>
    </location>
</feature>
<evidence type="ECO:0000256" key="7">
    <source>
        <dbReference type="SAM" id="Phobius"/>
    </source>
</evidence>
<feature type="transmembrane region" description="Helical" evidence="7">
    <location>
        <begin position="278"/>
        <end position="300"/>
    </location>
</feature>
<dbReference type="PANTHER" id="PTHR43298">
    <property type="entry name" value="MULTIDRUG RESISTANCE PROTEIN NORM-RELATED"/>
    <property type="match status" value="1"/>
</dbReference>
<protein>
    <submittedName>
        <fullName evidence="8">Multidrug transporter MATE</fullName>
    </submittedName>
</protein>
<dbReference type="GO" id="GO:0015297">
    <property type="term" value="F:antiporter activity"/>
    <property type="evidence" value="ECO:0007669"/>
    <property type="project" value="InterPro"/>
</dbReference>
<feature type="transmembrane region" description="Helical" evidence="7">
    <location>
        <begin position="321"/>
        <end position="347"/>
    </location>
</feature>
<accession>A0A095Z7P5</accession>
<feature type="transmembrane region" description="Helical" evidence="7">
    <location>
        <begin position="196"/>
        <end position="216"/>
    </location>
</feature>
<keyword evidence="9" id="KW-1185">Reference proteome</keyword>
<dbReference type="eggNOG" id="COG0534">
    <property type="taxonomic scope" value="Bacteria"/>
</dbReference>
<feature type="transmembrane region" description="Helical" evidence="7">
    <location>
        <begin position="367"/>
        <end position="386"/>
    </location>
</feature>
<keyword evidence="6 7" id="KW-0472">Membrane</keyword>
<dbReference type="NCBIfam" id="TIGR00797">
    <property type="entry name" value="matE"/>
    <property type="match status" value="1"/>
</dbReference>
<gene>
    <name evidence="8" type="ORF">HMPREF2130_07145</name>
</gene>
<dbReference type="EMBL" id="JRNI01000027">
    <property type="protein sequence ID" value="KGF30336.1"/>
    <property type="molecule type" value="Genomic_DNA"/>
</dbReference>
<name>A0A095Z7P5_9BURK</name>
<dbReference type="Pfam" id="PF01554">
    <property type="entry name" value="MatE"/>
    <property type="match status" value="2"/>
</dbReference>
<feature type="transmembrane region" description="Helical" evidence="7">
    <location>
        <begin position="20"/>
        <end position="45"/>
    </location>
</feature>
<evidence type="ECO:0000256" key="3">
    <source>
        <dbReference type="ARBA" id="ARBA00022448"/>
    </source>
</evidence>
<dbReference type="OrthoDB" id="9789527at2"/>
<feature type="transmembrane region" description="Helical" evidence="7">
    <location>
        <begin position="243"/>
        <end position="266"/>
    </location>
</feature>
<keyword evidence="4 7" id="KW-0812">Transmembrane</keyword>
<evidence type="ECO:0000256" key="5">
    <source>
        <dbReference type="ARBA" id="ARBA00022989"/>
    </source>
</evidence>
<keyword evidence="3" id="KW-0813">Transport</keyword>
<comment type="subcellular location">
    <subcellularLocation>
        <location evidence="1">Membrane</location>
        <topology evidence="1">Multi-pass membrane protein</topology>
    </subcellularLocation>
</comment>
<evidence type="ECO:0000256" key="1">
    <source>
        <dbReference type="ARBA" id="ARBA00004141"/>
    </source>
</evidence>
<evidence type="ECO:0000256" key="6">
    <source>
        <dbReference type="ARBA" id="ARBA00023136"/>
    </source>
</evidence>
<feature type="transmembrane region" description="Helical" evidence="7">
    <location>
        <begin position="168"/>
        <end position="190"/>
    </location>
</feature>
<dbReference type="RefSeq" id="WP_036559522.1">
    <property type="nucleotide sequence ID" value="NZ_JRNI01000027.1"/>
</dbReference>
<comment type="similarity">
    <text evidence="2">Belongs to the multi antimicrobial extrusion (MATE) (TC 2.A.66.1) family.</text>
</comment>
<evidence type="ECO:0000256" key="2">
    <source>
        <dbReference type="ARBA" id="ARBA00010199"/>
    </source>
</evidence>
<dbReference type="InterPro" id="IPR050222">
    <property type="entry name" value="MATE_MdtK"/>
</dbReference>
<sequence length="450" mass="49406">MPTRIPLFNDFSSYLKLFRLALPIILANASVPLLGLVDTAVIGQTGQTADLAAIALASLIFSFVYWAFSFLRIGTTGFISQAVGANNDDELLTVVFRTLMLGTVIGLALIILQQPIRSIASYFLSASPEVNALVKDYFIIRIWGAPATLITFALMGIFIGLGWTKQILVIQLLLNGLNMLLNVFFVVFLAMGVKGIALGTLIAEWVTLGYGLLLIIKKLDILPLRSHYQRLSAQIFDSTKIKALFLVNSDIMIRTLALLAGFGWFARQGASFGDATLAANHILLQFISMATYFLDGFANVTEMQVGQAYGAKKRQRFLRAVIDNSVIAAFSSLLLALLLLFCGQFFIQALTPDAELQSIANQHKVFAAGYIFIAFATFQLDGIFVGVTDSKAMRNSTVIAFLSMLLSGYLLIGPLANNGLWLALIIFVIVRGLVLLRYYPRIVNQTKWQD</sequence>
<reference evidence="8 9" key="1">
    <citation type="submission" date="2014-07" db="EMBL/GenBank/DDBJ databases">
        <authorList>
            <person name="McCorrison J."/>
            <person name="Sanka R."/>
            <person name="Torralba M."/>
            <person name="Gillis M."/>
            <person name="Haft D.H."/>
            <person name="Methe B."/>
            <person name="Sutton G."/>
            <person name="Nelson K.E."/>
        </authorList>
    </citation>
    <scope>NUCLEOTIDE SEQUENCE [LARGE SCALE GENOMIC DNA]</scope>
    <source>
        <strain evidence="8 9">DNF00040</strain>
    </source>
</reference>
<dbReference type="PANTHER" id="PTHR43298:SF2">
    <property type="entry name" value="FMN_FAD EXPORTER YEEO-RELATED"/>
    <property type="match status" value="1"/>
</dbReference>
<comment type="caution">
    <text evidence="8">The sequence shown here is derived from an EMBL/GenBank/DDBJ whole genome shotgun (WGS) entry which is preliminary data.</text>
</comment>
<proteinExistence type="inferred from homology"/>
<dbReference type="GO" id="GO:0042910">
    <property type="term" value="F:xenobiotic transmembrane transporter activity"/>
    <property type="evidence" value="ECO:0007669"/>
    <property type="project" value="InterPro"/>
</dbReference>
<dbReference type="Proteomes" id="UP000029629">
    <property type="component" value="Unassembled WGS sequence"/>
</dbReference>
<evidence type="ECO:0000256" key="4">
    <source>
        <dbReference type="ARBA" id="ARBA00022692"/>
    </source>
</evidence>
<keyword evidence="5 7" id="KW-1133">Transmembrane helix</keyword>
<dbReference type="CDD" id="cd13136">
    <property type="entry name" value="MATE_DinF_like"/>
    <property type="match status" value="1"/>
</dbReference>
<evidence type="ECO:0000313" key="9">
    <source>
        <dbReference type="Proteomes" id="UP000029629"/>
    </source>
</evidence>
<feature type="transmembrane region" description="Helical" evidence="7">
    <location>
        <begin position="421"/>
        <end position="439"/>
    </location>
</feature>
<dbReference type="InterPro" id="IPR002528">
    <property type="entry name" value="MATE_fam"/>
</dbReference>
<feature type="transmembrane region" description="Helical" evidence="7">
    <location>
        <begin position="398"/>
        <end position="415"/>
    </location>
</feature>